<dbReference type="PANTHER" id="PTHR45436:SF5">
    <property type="entry name" value="SENSOR HISTIDINE KINASE TRCS"/>
    <property type="match status" value="1"/>
</dbReference>
<keyword evidence="8" id="KW-0547">Nucleotide-binding</keyword>
<protein>
    <recommendedName>
        <fullName evidence="3">histidine kinase</fullName>
        <ecNumber evidence="3">2.7.13.3</ecNumber>
    </recommendedName>
</protein>
<gene>
    <name evidence="17" type="ORF">SD70_04505</name>
</gene>
<dbReference type="RefSeq" id="WP_041046060.1">
    <property type="nucleotide sequence ID" value="NZ_JXAK01000005.1"/>
</dbReference>
<dbReference type="CDD" id="cd00075">
    <property type="entry name" value="HATPase"/>
    <property type="match status" value="1"/>
</dbReference>
<sequence>MSIRLRLTMWYSGILAGTLLIFGIGLYFFLHYYLYDQIRADLQRQAEATYQRILPIYSLRGSGLDLLLDDQDMMSSSYYTQIYNFTDNTVSRSALLQQYKARLPVTDNTRKTLQSKDSYFEKVTVFKQEVLLFNKRLLLPNAGGGGYRLVGVLQMATPVGPFERFFDILQYILAFLAFVTIVVAASVGLFLARKALRPIDRVIAAAGQIQDGADLGRRIPYDGPNDEVGRLTHTINGMLDRIHVMYTELDEAYRAQRRFVSDASHELRTPLTTIRGNVDLLEKMWRRSAEEQGTQLADPAQLQLSLEAMQDIAGEAHRMSRLVSDLLSLARADAGVQMERSELELRPLVEEVARRAQFLERKADWIVGSLDALEGVRVIGSRDYLQQLLFIFIENAFKYTPSGSVTLDALRSGGQVGLRIADTGIGMDKEEIPHIFERFYRADESRGKTSGTGLGLSIAKWIIDEHGGSIEVTTRKDEGSTFIVWLPIAFPQPLE</sequence>
<evidence type="ECO:0000256" key="11">
    <source>
        <dbReference type="ARBA" id="ARBA00022989"/>
    </source>
</evidence>
<feature type="domain" description="HAMP" evidence="16">
    <location>
        <begin position="193"/>
        <end position="247"/>
    </location>
</feature>
<dbReference type="InterPro" id="IPR036097">
    <property type="entry name" value="HisK_dim/P_sf"/>
</dbReference>
<dbReference type="InterPro" id="IPR005467">
    <property type="entry name" value="His_kinase_dom"/>
</dbReference>
<evidence type="ECO:0000256" key="7">
    <source>
        <dbReference type="ARBA" id="ARBA00022692"/>
    </source>
</evidence>
<keyword evidence="7 14" id="KW-0812">Transmembrane</keyword>
<dbReference type="PROSITE" id="PS50885">
    <property type="entry name" value="HAMP"/>
    <property type="match status" value="1"/>
</dbReference>
<feature type="transmembrane region" description="Helical" evidence="14">
    <location>
        <begin position="168"/>
        <end position="192"/>
    </location>
</feature>
<evidence type="ECO:0000256" key="10">
    <source>
        <dbReference type="ARBA" id="ARBA00022840"/>
    </source>
</evidence>
<accession>A0ABR5ALH5</accession>
<dbReference type="InterPro" id="IPR004358">
    <property type="entry name" value="Sig_transdc_His_kin-like_C"/>
</dbReference>
<dbReference type="InterPro" id="IPR050428">
    <property type="entry name" value="TCS_sensor_his_kinase"/>
</dbReference>
<dbReference type="Gene3D" id="1.10.287.130">
    <property type="match status" value="1"/>
</dbReference>
<dbReference type="Pfam" id="PF00512">
    <property type="entry name" value="HisKA"/>
    <property type="match status" value="1"/>
</dbReference>
<keyword evidence="5" id="KW-0597">Phosphoprotein</keyword>
<name>A0ABR5ALH5_9BACL</name>
<evidence type="ECO:0000256" key="5">
    <source>
        <dbReference type="ARBA" id="ARBA00022553"/>
    </source>
</evidence>
<feature type="domain" description="Histidine kinase" evidence="15">
    <location>
        <begin position="262"/>
        <end position="490"/>
    </location>
</feature>
<evidence type="ECO:0000256" key="8">
    <source>
        <dbReference type="ARBA" id="ARBA00022741"/>
    </source>
</evidence>
<dbReference type="SUPFAM" id="SSF158472">
    <property type="entry name" value="HAMP domain-like"/>
    <property type="match status" value="1"/>
</dbReference>
<evidence type="ECO:0000256" key="14">
    <source>
        <dbReference type="SAM" id="Phobius"/>
    </source>
</evidence>
<evidence type="ECO:0000313" key="17">
    <source>
        <dbReference type="EMBL" id="KIL41878.1"/>
    </source>
</evidence>
<dbReference type="CDD" id="cd00082">
    <property type="entry name" value="HisKA"/>
    <property type="match status" value="1"/>
</dbReference>
<evidence type="ECO:0000256" key="13">
    <source>
        <dbReference type="ARBA" id="ARBA00023136"/>
    </source>
</evidence>
<dbReference type="InterPro" id="IPR003661">
    <property type="entry name" value="HisK_dim/P_dom"/>
</dbReference>
<dbReference type="CDD" id="cd06225">
    <property type="entry name" value="HAMP"/>
    <property type="match status" value="1"/>
</dbReference>
<dbReference type="SMART" id="SM00388">
    <property type="entry name" value="HisKA"/>
    <property type="match status" value="1"/>
</dbReference>
<dbReference type="SUPFAM" id="SSF55874">
    <property type="entry name" value="ATPase domain of HSP90 chaperone/DNA topoisomerase II/histidine kinase"/>
    <property type="match status" value="1"/>
</dbReference>
<proteinExistence type="predicted"/>
<dbReference type="PROSITE" id="PS50109">
    <property type="entry name" value="HIS_KIN"/>
    <property type="match status" value="1"/>
</dbReference>
<evidence type="ECO:0000313" key="18">
    <source>
        <dbReference type="Proteomes" id="UP000031967"/>
    </source>
</evidence>
<dbReference type="Gene3D" id="6.10.340.10">
    <property type="match status" value="1"/>
</dbReference>
<comment type="catalytic activity">
    <reaction evidence="1">
        <text>ATP + protein L-histidine = ADP + protein N-phospho-L-histidine.</text>
        <dbReference type="EC" id="2.7.13.3"/>
    </reaction>
</comment>
<keyword evidence="12" id="KW-0902">Two-component regulatory system</keyword>
<dbReference type="Pfam" id="PF02518">
    <property type="entry name" value="HATPase_c"/>
    <property type="match status" value="1"/>
</dbReference>
<keyword evidence="18" id="KW-1185">Reference proteome</keyword>
<dbReference type="PANTHER" id="PTHR45436">
    <property type="entry name" value="SENSOR HISTIDINE KINASE YKOH"/>
    <property type="match status" value="1"/>
</dbReference>
<dbReference type="SMART" id="SM00304">
    <property type="entry name" value="HAMP"/>
    <property type="match status" value="1"/>
</dbReference>
<comment type="subcellular location">
    <subcellularLocation>
        <location evidence="2">Cell membrane</location>
        <topology evidence="2">Multi-pass membrane protein</topology>
    </subcellularLocation>
</comment>
<dbReference type="EMBL" id="JXAK01000005">
    <property type="protein sequence ID" value="KIL41878.1"/>
    <property type="molecule type" value="Genomic_DNA"/>
</dbReference>
<dbReference type="InterPro" id="IPR036890">
    <property type="entry name" value="HATPase_C_sf"/>
</dbReference>
<dbReference type="GO" id="GO:0016301">
    <property type="term" value="F:kinase activity"/>
    <property type="evidence" value="ECO:0007669"/>
    <property type="project" value="UniProtKB-KW"/>
</dbReference>
<evidence type="ECO:0000256" key="6">
    <source>
        <dbReference type="ARBA" id="ARBA00022679"/>
    </source>
</evidence>
<feature type="transmembrane region" description="Helical" evidence="14">
    <location>
        <begin position="12"/>
        <end position="35"/>
    </location>
</feature>
<reference evidence="17 18" key="1">
    <citation type="submission" date="2014-12" db="EMBL/GenBank/DDBJ databases">
        <title>Draft genome sequence of Paenibacillus kamchatkensis strain B-2647.</title>
        <authorList>
            <person name="Karlyshev A.V."/>
            <person name="Kudryashova E.B."/>
        </authorList>
    </citation>
    <scope>NUCLEOTIDE SEQUENCE [LARGE SCALE GENOMIC DNA]</scope>
    <source>
        <strain evidence="17 18">VKM B-2647</strain>
    </source>
</reference>
<keyword evidence="6" id="KW-0808">Transferase</keyword>
<dbReference type="PRINTS" id="PR00344">
    <property type="entry name" value="BCTRLSENSOR"/>
</dbReference>
<dbReference type="Gene3D" id="3.30.565.10">
    <property type="entry name" value="Histidine kinase-like ATPase, C-terminal domain"/>
    <property type="match status" value="1"/>
</dbReference>
<dbReference type="SMART" id="SM00387">
    <property type="entry name" value="HATPase_c"/>
    <property type="match status" value="1"/>
</dbReference>
<keyword evidence="11 14" id="KW-1133">Transmembrane helix</keyword>
<evidence type="ECO:0000259" key="16">
    <source>
        <dbReference type="PROSITE" id="PS50885"/>
    </source>
</evidence>
<evidence type="ECO:0000256" key="2">
    <source>
        <dbReference type="ARBA" id="ARBA00004651"/>
    </source>
</evidence>
<dbReference type="InterPro" id="IPR003594">
    <property type="entry name" value="HATPase_dom"/>
</dbReference>
<evidence type="ECO:0000256" key="12">
    <source>
        <dbReference type="ARBA" id="ARBA00023012"/>
    </source>
</evidence>
<comment type="caution">
    <text evidence="17">The sequence shown here is derived from an EMBL/GenBank/DDBJ whole genome shotgun (WGS) entry which is preliminary data.</text>
</comment>
<keyword evidence="4" id="KW-1003">Cell membrane</keyword>
<dbReference type="Proteomes" id="UP000031967">
    <property type="component" value="Unassembled WGS sequence"/>
</dbReference>
<dbReference type="Pfam" id="PF00672">
    <property type="entry name" value="HAMP"/>
    <property type="match status" value="1"/>
</dbReference>
<evidence type="ECO:0000256" key="1">
    <source>
        <dbReference type="ARBA" id="ARBA00000085"/>
    </source>
</evidence>
<keyword evidence="13 14" id="KW-0472">Membrane</keyword>
<evidence type="ECO:0000256" key="3">
    <source>
        <dbReference type="ARBA" id="ARBA00012438"/>
    </source>
</evidence>
<evidence type="ECO:0000259" key="15">
    <source>
        <dbReference type="PROSITE" id="PS50109"/>
    </source>
</evidence>
<dbReference type="EC" id="2.7.13.3" evidence="3"/>
<organism evidence="17 18">
    <name type="scientific">Gordoniibacillus kamchatkensis</name>
    <dbReference type="NCBI Taxonomy" id="1590651"/>
    <lineage>
        <taxon>Bacteria</taxon>
        <taxon>Bacillati</taxon>
        <taxon>Bacillota</taxon>
        <taxon>Bacilli</taxon>
        <taxon>Bacillales</taxon>
        <taxon>Paenibacillaceae</taxon>
        <taxon>Gordoniibacillus</taxon>
    </lineage>
</organism>
<keyword evidence="10" id="KW-0067">ATP-binding</keyword>
<evidence type="ECO:0000256" key="4">
    <source>
        <dbReference type="ARBA" id="ARBA00022475"/>
    </source>
</evidence>
<dbReference type="SUPFAM" id="SSF47384">
    <property type="entry name" value="Homodimeric domain of signal transducing histidine kinase"/>
    <property type="match status" value="1"/>
</dbReference>
<keyword evidence="9 17" id="KW-0418">Kinase</keyword>
<evidence type="ECO:0000256" key="9">
    <source>
        <dbReference type="ARBA" id="ARBA00022777"/>
    </source>
</evidence>
<dbReference type="InterPro" id="IPR003660">
    <property type="entry name" value="HAMP_dom"/>
</dbReference>